<sequence>MQTPTVSFKKPIGSVSVSGHKFVGCPMPCSVQIKKGNWRHAKSTEQYSRLRDHMMRSCSLLVTVNMAHTIVMSKVTVEKLDYFLNKPVKGRSIWYKDEKVRHPCLAEDTARDNCSCTLHK</sequence>
<evidence type="ECO:0000256" key="1">
    <source>
        <dbReference type="ARBA" id="ARBA00009533"/>
    </source>
</evidence>
<reference evidence="3" key="1">
    <citation type="submission" date="2023-05" db="EMBL/GenBank/DDBJ databases">
        <authorList>
            <person name="Huff M."/>
        </authorList>
    </citation>
    <scope>NUCLEOTIDE SEQUENCE</scope>
</reference>
<dbReference type="PROSITE" id="PS00392">
    <property type="entry name" value="DDC_GAD_HDC_YDC"/>
    <property type="match status" value="1"/>
</dbReference>
<dbReference type="EMBL" id="OU503052">
    <property type="protein sequence ID" value="CAI9779515.1"/>
    <property type="molecule type" value="Genomic_DNA"/>
</dbReference>
<accession>A0AAD2E9H2</accession>
<dbReference type="GO" id="GO:0016831">
    <property type="term" value="F:carboxy-lyase activity"/>
    <property type="evidence" value="ECO:0007669"/>
    <property type="project" value="UniProtKB-KW"/>
</dbReference>
<dbReference type="PANTHER" id="PTHR46101:SF2">
    <property type="entry name" value="SERINE DECARBOXYLASE"/>
    <property type="match status" value="1"/>
</dbReference>
<evidence type="ECO:0000313" key="4">
    <source>
        <dbReference type="Proteomes" id="UP000834106"/>
    </source>
</evidence>
<dbReference type="PANTHER" id="PTHR46101">
    <property type="match status" value="1"/>
</dbReference>
<protein>
    <submittedName>
        <fullName evidence="3">Uncharacterized protein</fullName>
    </submittedName>
</protein>
<dbReference type="Proteomes" id="UP000834106">
    <property type="component" value="Chromosome 17"/>
</dbReference>
<evidence type="ECO:0000256" key="2">
    <source>
        <dbReference type="ARBA" id="ARBA00022793"/>
    </source>
</evidence>
<dbReference type="InterPro" id="IPR051151">
    <property type="entry name" value="Group_II_Decarboxylase"/>
</dbReference>
<evidence type="ECO:0000313" key="3">
    <source>
        <dbReference type="EMBL" id="CAI9779515.1"/>
    </source>
</evidence>
<name>A0AAD2E9H2_9LAMI</name>
<comment type="similarity">
    <text evidence="1">Belongs to the group II decarboxylase family.</text>
</comment>
<keyword evidence="2" id="KW-0456">Lyase</keyword>
<keyword evidence="2" id="KW-0210">Decarboxylase</keyword>
<dbReference type="InterPro" id="IPR021115">
    <property type="entry name" value="Pyridoxal-P_BS"/>
</dbReference>
<proteinExistence type="inferred from homology"/>
<gene>
    <name evidence="3" type="ORF">FPE_LOCUS26945</name>
</gene>
<dbReference type="AlphaFoldDB" id="A0AAD2E9H2"/>
<organism evidence="3 4">
    <name type="scientific">Fraxinus pennsylvanica</name>
    <dbReference type="NCBI Taxonomy" id="56036"/>
    <lineage>
        <taxon>Eukaryota</taxon>
        <taxon>Viridiplantae</taxon>
        <taxon>Streptophyta</taxon>
        <taxon>Embryophyta</taxon>
        <taxon>Tracheophyta</taxon>
        <taxon>Spermatophyta</taxon>
        <taxon>Magnoliopsida</taxon>
        <taxon>eudicotyledons</taxon>
        <taxon>Gunneridae</taxon>
        <taxon>Pentapetalae</taxon>
        <taxon>asterids</taxon>
        <taxon>lamiids</taxon>
        <taxon>Lamiales</taxon>
        <taxon>Oleaceae</taxon>
        <taxon>Oleeae</taxon>
        <taxon>Fraxinus</taxon>
    </lineage>
</organism>
<keyword evidence="4" id="KW-1185">Reference proteome</keyword>